<dbReference type="OrthoDB" id="186462at2759"/>
<evidence type="ECO:0000313" key="3">
    <source>
        <dbReference type="Proteomes" id="UP000325577"/>
    </source>
</evidence>
<protein>
    <submittedName>
        <fullName evidence="2">Uncharacterized protein</fullName>
    </submittedName>
</protein>
<keyword evidence="1" id="KW-1133">Transmembrane helix</keyword>
<evidence type="ECO:0000256" key="1">
    <source>
        <dbReference type="SAM" id="Phobius"/>
    </source>
</evidence>
<evidence type="ECO:0000313" key="2">
    <source>
        <dbReference type="EMBL" id="KAA8526696.1"/>
    </source>
</evidence>
<keyword evidence="1" id="KW-0472">Membrane</keyword>
<dbReference type="AlphaFoldDB" id="A0A5J5AA66"/>
<dbReference type="Gene3D" id="1.20.1260.10">
    <property type="match status" value="1"/>
</dbReference>
<keyword evidence="3" id="KW-1185">Reference proteome</keyword>
<keyword evidence="1" id="KW-0812">Transmembrane</keyword>
<sequence length="144" mass="16219">MTAAAATEPQDMRAIAQPFIFLRVPDMETPLSFLPLVHSRGQSESLCVLGFIFIFVFIVELCGLFVFCSDVFIGEERKWACFCSLKDANIKPLTGVVFEPFEDVTKELFLIPNVPHASFACQKFSDEFEASINEQIKWVSISLL</sequence>
<dbReference type="Proteomes" id="UP000325577">
    <property type="component" value="Linkage Group LG3"/>
</dbReference>
<feature type="transmembrane region" description="Helical" evidence="1">
    <location>
        <begin position="46"/>
        <end position="67"/>
    </location>
</feature>
<organism evidence="2 3">
    <name type="scientific">Nyssa sinensis</name>
    <dbReference type="NCBI Taxonomy" id="561372"/>
    <lineage>
        <taxon>Eukaryota</taxon>
        <taxon>Viridiplantae</taxon>
        <taxon>Streptophyta</taxon>
        <taxon>Embryophyta</taxon>
        <taxon>Tracheophyta</taxon>
        <taxon>Spermatophyta</taxon>
        <taxon>Magnoliopsida</taxon>
        <taxon>eudicotyledons</taxon>
        <taxon>Gunneridae</taxon>
        <taxon>Pentapetalae</taxon>
        <taxon>asterids</taxon>
        <taxon>Cornales</taxon>
        <taxon>Nyssaceae</taxon>
        <taxon>Nyssa</taxon>
    </lineage>
</organism>
<accession>A0A5J5AA66</accession>
<gene>
    <name evidence="2" type="ORF">F0562_008101</name>
</gene>
<dbReference type="InterPro" id="IPR012347">
    <property type="entry name" value="Ferritin-like"/>
</dbReference>
<dbReference type="EMBL" id="CM018046">
    <property type="protein sequence ID" value="KAA8526696.1"/>
    <property type="molecule type" value="Genomic_DNA"/>
</dbReference>
<reference evidence="2 3" key="1">
    <citation type="submission" date="2019-09" db="EMBL/GenBank/DDBJ databases">
        <title>A chromosome-level genome assembly of the Chinese tupelo Nyssa sinensis.</title>
        <authorList>
            <person name="Yang X."/>
            <person name="Kang M."/>
            <person name="Yang Y."/>
            <person name="Xiong H."/>
            <person name="Wang M."/>
            <person name="Zhang Z."/>
            <person name="Wang Z."/>
            <person name="Wu H."/>
            <person name="Ma T."/>
            <person name="Liu J."/>
            <person name="Xi Z."/>
        </authorList>
    </citation>
    <scope>NUCLEOTIDE SEQUENCE [LARGE SCALE GENOMIC DNA]</scope>
    <source>
        <strain evidence="2">J267</strain>
        <tissue evidence="2">Leaf</tissue>
    </source>
</reference>
<name>A0A5J5AA66_9ASTE</name>
<proteinExistence type="predicted"/>